<sequence length="172" mass="19915">MDISAYFDVSLDWLIAGQKNKPKAQNPLNLIKEFNGDIPRGAKPFWNLQVSGGRKLVEMISNIMPVGYMEGIRIPGFEQTENIFPVVGYSMAPEVMENAVIGARQILNRWEILRTDKKHLIITNEERMIKYIQHDDNDENILWCVSPNYSKFKIYKDDILEIHQITFVMNPS</sequence>
<accession>A0ABX0UAP9</accession>
<organism evidence="1 2">
    <name type="scientific">Wenyingzhuangia heitensis</name>
    <dbReference type="NCBI Taxonomy" id="1487859"/>
    <lineage>
        <taxon>Bacteria</taxon>
        <taxon>Pseudomonadati</taxon>
        <taxon>Bacteroidota</taxon>
        <taxon>Flavobacteriia</taxon>
        <taxon>Flavobacteriales</taxon>
        <taxon>Flavobacteriaceae</taxon>
        <taxon>Wenyingzhuangia</taxon>
    </lineage>
</organism>
<evidence type="ECO:0008006" key="3">
    <source>
        <dbReference type="Google" id="ProtNLM"/>
    </source>
</evidence>
<reference evidence="1 2" key="1">
    <citation type="submission" date="2020-03" db="EMBL/GenBank/DDBJ databases">
        <title>Genomic Encyclopedia of Type Strains, Phase IV (KMG-IV): sequencing the most valuable type-strain genomes for metagenomic binning, comparative biology and taxonomic classification.</title>
        <authorList>
            <person name="Goeker M."/>
        </authorList>
    </citation>
    <scope>NUCLEOTIDE SEQUENCE [LARGE SCALE GENOMIC DNA]</scope>
    <source>
        <strain evidence="1 2">DSM 101599</strain>
    </source>
</reference>
<name>A0ABX0UAP9_9FLAO</name>
<comment type="caution">
    <text evidence="1">The sequence shown here is derived from an EMBL/GenBank/DDBJ whole genome shotgun (WGS) entry which is preliminary data.</text>
</comment>
<dbReference type="Proteomes" id="UP000745859">
    <property type="component" value="Unassembled WGS sequence"/>
</dbReference>
<evidence type="ECO:0000313" key="2">
    <source>
        <dbReference type="Proteomes" id="UP000745859"/>
    </source>
</evidence>
<protein>
    <recommendedName>
        <fullName evidence="3">HTH cro/C1-type domain-containing protein</fullName>
    </recommendedName>
</protein>
<keyword evidence="2" id="KW-1185">Reference proteome</keyword>
<gene>
    <name evidence="1" type="ORF">FHR24_001459</name>
</gene>
<dbReference type="EMBL" id="JAASQL010000001">
    <property type="protein sequence ID" value="NIJ45020.1"/>
    <property type="molecule type" value="Genomic_DNA"/>
</dbReference>
<proteinExistence type="predicted"/>
<evidence type="ECO:0000313" key="1">
    <source>
        <dbReference type="EMBL" id="NIJ45020.1"/>
    </source>
</evidence>